<evidence type="ECO:0000313" key="4">
    <source>
        <dbReference type="Proteomes" id="UP001372834"/>
    </source>
</evidence>
<dbReference type="EMBL" id="JAWJWE010000006">
    <property type="protein sequence ID" value="KAK6632920.1"/>
    <property type="molecule type" value="Genomic_DNA"/>
</dbReference>
<name>A0AAN8Q310_POLSC</name>
<evidence type="ECO:0000256" key="2">
    <source>
        <dbReference type="SAM" id="Phobius"/>
    </source>
</evidence>
<comment type="caution">
    <text evidence="3">The sequence shown here is derived from an EMBL/GenBank/DDBJ whole genome shotgun (WGS) entry which is preliminary data.</text>
</comment>
<dbReference type="Proteomes" id="UP001372834">
    <property type="component" value="Unassembled WGS sequence"/>
</dbReference>
<feature type="region of interest" description="Disordered" evidence="1">
    <location>
        <begin position="109"/>
        <end position="146"/>
    </location>
</feature>
<organism evidence="3 4">
    <name type="scientific">Polyplax serrata</name>
    <name type="common">Common mouse louse</name>
    <dbReference type="NCBI Taxonomy" id="468196"/>
    <lineage>
        <taxon>Eukaryota</taxon>
        <taxon>Metazoa</taxon>
        <taxon>Ecdysozoa</taxon>
        <taxon>Arthropoda</taxon>
        <taxon>Hexapoda</taxon>
        <taxon>Insecta</taxon>
        <taxon>Pterygota</taxon>
        <taxon>Neoptera</taxon>
        <taxon>Paraneoptera</taxon>
        <taxon>Psocodea</taxon>
        <taxon>Troctomorpha</taxon>
        <taxon>Phthiraptera</taxon>
        <taxon>Anoplura</taxon>
        <taxon>Polyplacidae</taxon>
        <taxon>Polyplax</taxon>
    </lineage>
</organism>
<protein>
    <submittedName>
        <fullName evidence="3">Uncharacterized protein</fullName>
    </submittedName>
</protein>
<proteinExistence type="predicted"/>
<gene>
    <name evidence="3" type="ORF">RUM43_012663</name>
</gene>
<feature type="compositionally biased region" description="Basic and acidic residues" evidence="1">
    <location>
        <begin position="130"/>
        <end position="146"/>
    </location>
</feature>
<keyword evidence="2" id="KW-1133">Transmembrane helix</keyword>
<sequence>MNTVKVRTKGYLGIVNNDVIQPSLDHGICHASTYAAQSIAVPVTSIFLRNFFGFVFCLLLVSTEALRKWAVLQIRDWTKPKVQRVYFPGADRNYHRGSSQWVTGLDLETTTGPTPIGSDQAKMKKPLQVIRKDNWNQPDEREKGPR</sequence>
<evidence type="ECO:0000313" key="3">
    <source>
        <dbReference type="EMBL" id="KAK6632920.1"/>
    </source>
</evidence>
<evidence type="ECO:0000256" key="1">
    <source>
        <dbReference type="SAM" id="MobiDB-lite"/>
    </source>
</evidence>
<keyword evidence="2" id="KW-0812">Transmembrane</keyword>
<feature type="transmembrane region" description="Helical" evidence="2">
    <location>
        <begin position="46"/>
        <end position="66"/>
    </location>
</feature>
<reference evidence="3 4" key="1">
    <citation type="submission" date="2023-10" db="EMBL/GenBank/DDBJ databases">
        <title>Genomes of two closely related lineages of the louse Polyplax serrata with different host specificities.</title>
        <authorList>
            <person name="Martinu J."/>
            <person name="Tarabai H."/>
            <person name="Stefka J."/>
            <person name="Hypsa V."/>
        </authorList>
    </citation>
    <scope>NUCLEOTIDE SEQUENCE [LARGE SCALE GENOMIC DNA]</scope>
    <source>
        <strain evidence="3">HR10_N</strain>
    </source>
</reference>
<dbReference type="AlphaFoldDB" id="A0AAN8Q310"/>
<keyword evidence="2" id="KW-0472">Membrane</keyword>
<accession>A0AAN8Q310</accession>